<proteinExistence type="predicted"/>
<accession>A0A8T5ZMG8</accession>
<comment type="caution">
    <text evidence="1">The sequence shown here is derived from an EMBL/GenBank/DDBJ whole genome shotgun (WGS) entry which is preliminary data.</text>
</comment>
<feature type="non-terminal residue" evidence="1">
    <location>
        <position position="211"/>
    </location>
</feature>
<evidence type="ECO:0000313" key="2">
    <source>
        <dbReference type="Proteomes" id="UP000460875"/>
    </source>
</evidence>
<evidence type="ECO:0000313" key="1">
    <source>
        <dbReference type="EMBL" id="MWR42715.1"/>
    </source>
</evidence>
<dbReference type="Proteomes" id="UP000460875">
    <property type="component" value="Unassembled WGS sequence"/>
</dbReference>
<name>A0A8T5ZMG8_ECOLX</name>
<reference evidence="1 2" key="1">
    <citation type="submission" date="2019-12" db="EMBL/GenBank/DDBJ databases">
        <title>Enteriobacteria Tanzani isolates_8377-8380.</title>
        <authorList>
            <person name="Subbiah M."/>
            <person name="Call D."/>
        </authorList>
    </citation>
    <scope>NUCLEOTIDE SEQUENCE [LARGE SCALE GENOMIC DNA]</scope>
    <source>
        <strain evidence="1 2">8379wE2</strain>
    </source>
</reference>
<gene>
    <name evidence="1" type="ORF">GP975_32685</name>
</gene>
<organism evidence="1 2">
    <name type="scientific">Escherichia coli</name>
    <dbReference type="NCBI Taxonomy" id="562"/>
    <lineage>
        <taxon>Bacteria</taxon>
        <taxon>Pseudomonadati</taxon>
        <taxon>Pseudomonadota</taxon>
        <taxon>Gammaproteobacteria</taxon>
        <taxon>Enterobacterales</taxon>
        <taxon>Enterobacteriaceae</taxon>
        <taxon>Escherichia</taxon>
    </lineage>
</organism>
<dbReference type="AlphaFoldDB" id="A0A8T5ZMG8"/>
<dbReference type="EMBL" id="WTQT01001837">
    <property type="protein sequence ID" value="MWR42715.1"/>
    <property type="molecule type" value="Genomic_DNA"/>
</dbReference>
<sequence>MLKKDEFAYDLSALNVQDSPWLIVGKLDGTARIAPVIKWMLPVLQTNDLLLNILCEADPEQRKKNFNELIFEIDNNPLQNYCCLLTEYIKKYKMNNGLSLLDLDLFRCISSNYRVVVQLLISSCLSGDSDTIYDIQEELPFSWGWIPVSIWKDVFQKCWTYLEKQINDKTLALHILQPFIAFMNHRAHIDRRLAPIANMLLTYSESLPCLL</sequence>
<protein>
    <submittedName>
        <fullName evidence="1">Uncharacterized protein</fullName>
    </submittedName>
</protein>